<dbReference type="PRINTS" id="PR00080">
    <property type="entry name" value="SDRFAMILY"/>
</dbReference>
<evidence type="ECO:0000313" key="5">
    <source>
        <dbReference type="Proteomes" id="UP001218188"/>
    </source>
</evidence>
<name>A0AAD6WQR6_9AGAR</name>
<evidence type="ECO:0000256" key="3">
    <source>
        <dbReference type="ARBA" id="ARBA00023002"/>
    </source>
</evidence>
<gene>
    <name evidence="4" type="ORF">C8F04DRAFT_935619</name>
</gene>
<dbReference type="InterPro" id="IPR002347">
    <property type="entry name" value="SDR_fam"/>
</dbReference>
<proteinExistence type="inferred from homology"/>
<dbReference type="GO" id="GO:0016614">
    <property type="term" value="F:oxidoreductase activity, acting on CH-OH group of donors"/>
    <property type="evidence" value="ECO:0007669"/>
    <property type="project" value="UniProtKB-ARBA"/>
</dbReference>
<feature type="non-terminal residue" evidence="4">
    <location>
        <position position="1"/>
    </location>
</feature>
<feature type="non-terminal residue" evidence="4">
    <location>
        <position position="173"/>
    </location>
</feature>
<dbReference type="PROSITE" id="PS00061">
    <property type="entry name" value="ADH_SHORT"/>
    <property type="match status" value="1"/>
</dbReference>
<evidence type="ECO:0000256" key="2">
    <source>
        <dbReference type="ARBA" id="ARBA00022857"/>
    </source>
</evidence>
<keyword evidence="5" id="KW-1185">Reference proteome</keyword>
<sequence>ELKGKKAIITGGDSGIGRTVTIFFAREGADVTVVYLPEEEEDAKSLEDEITKDSSAKILLLPVDLTTQGAAKQVISAHLNKFGALDILVNNAGKQIMSSGIEELKDENILSTFQTNIIQMMQLTREAKGLTFFALKSVSLFYHTGSLHLLDYSSTKGAIAMFTRSLATQVRCK</sequence>
<dbReference type="PANTHER" id="PTHR48107">
    <property type="entry name" value="NADPH-DEPENDENT ALDEHYDE REDUCTASE-LIKE PROTEIN, CHLOROPLASTIC-RELATED"/>
    <property type="match status" value="1"/>
</dbReference>
<dbReference type="Gene3D" id="3.40.50.720">
    <property type="entry name" value="NAD(P)-binding Rossmann-like Domain"/>
    <property type="match status" value="1"/>
</dbReference>
<dbReference type="Proteomes" id="UP001218188">
    <property type="component" value="Unassembled WGS sequence"/>
</dbReference>
<organism evidence="4 5">
    <name type="scientific">Mycena alexandri</name>
    <dbReference type="NCBI Taxonomy" id="1745969"/>
    <lineage>
        <taxon>Eukaryota</taxon>
        <taxon>Fungi</taxon>
        <taxon>Dikarya</taxon>
        <taxon>Basidiomycota</taxon>
        <taxon>Agaricomycotina</taxon>
        <taxon>Agaricomycetes</taxon>
        <taxon>Agaricomycetidae</taxon>
        <taxon>Agaricales</taxon>
        <taxon>Marasmiineae</taxon>
        <taxon>Mycenaceae</taxon>
        <taxon>Mycena</taxon>
    </lineage>
</organism>
<evidence type="ECO:0000256" key="1">
    <source>
        <dbReference type="ARBA" id="ARBA00006484"/>
    </source>
</evidence>
<dbReference type="InterPro" id="IPR020904">
    <property type="entry name" value="Sc_DH/Rdtase_CS"/>
</dbReference>
<evidence type="ECO:0000313" key="4">
    <source>
        <dbReference type="EMBL" id="KAJ7020211.1"/>
    </source>
</evidence>
<keyword evidence="2" id="KW-0521">NADP</keyword>
<dbReference type="PRINTS" id="PR00081">
    <property type="entry name" value="GDHRDH"/>
</dbReference>
<accession>A0AAD6WQR6</accession>
<protein>
    <submittedName>
        <fullName evidence="4">Uncharacterized protein</fullName>
    </submittedName>
</protein>
<comment type="similarity">
    <text evidence="1">Belongs to the short-chain dehydrogenases/reductases (SDR) family.</text>
</comment>
<keyword evidence="3" id="KW-0560">Oxidoreductase</keyword>
<comment type="caution">
    <text evidence="4">The sequence shown here is derived from an EMBL/GenBank/DDBJ whole genome shotgun (WGS) entry which is preliminary data.</text>
</comment>
<dbReference type="Pfam" id="PF00106">
    <property type="entry name" value="adh_short"/>
    <property type="match status" value="1"/>
</dbReference>
<dbReference type="InterPro" id="IPR036291">
    <property type="entry name" value="NAD(P)-bd_dom_sf"/>
</dbReference>
<dbReference type="EMBL" id="JARJCM010000271">
    <property type="protein sequence ID" value="KAJ7020211.1"/>
    <property type="molecule type" value="Genomic_DNA"/>
</dbReference>
<dbReference type="AlphaFoldDB" id="A0AAD6WQR6"/>
<reference evidence="4" key="1">
    <citation type="submission" date="2023-03" db="EMBL/GenBank/DDBJ databases">
        <title>Massive genome expansion in bonnet fungi (Mycena s.s.) driven by repeated elements and novel gene families across ecological guilds.</title>
        <authorList>
            <consortium name="Lawrence Berkeley National Laboratory"/>
            <person name="Harder C.B."/>
            <person name="Miyauchi S."/>
            <person name="Viragh M."/>
            <person name="Kuo A."/>
            <person name="Thoen E."/>
            <person name="Andreopoulos B."/>
            <person name="Lu D."/>
            <person name="Skrede I."/>
            <person name="Drula E."/>
            <person name="Henrissat B."/>
            <person name="Morin E."/>
            <person name="Kohler A."/>
            <person name="Barry K."/>
            <person name="LaButti K."/>
            <person name="Morin E."/>
            <person name="Salamov A."/>
            <person name="Lipzen A."/>
            <person name="Mereny Z."/>
            <person name="Hegedus B."/>
            <person name="Baldrian P."/>
            <person name="Stursova M."/>
            <person name="Weitz H."/>
            <person name="Taylor A."/>
            <person name="Grigoriev I.V."/>
            <person name="Nagy L.G."/>
            <person name="Martin F."/>
            <person name="Kauserud H."/>
        </authorList>
    </citation>
    <scope>NUCLEOTIDE SEQUENCE</scope>
    <source>
        <strain evidence="4">CBHHK200</strain>
    </source>
</reference>
<dbReference type="SUPFAM" id="SSF51735">
    <property type="entry name" value="NAD(P)-binding Rossmann-fold domains"/>
    <property type="match status" value="1"/>
</dbReference>
<dbReference type="PANTHER" id="PTHR48107:SF16">
    <property type="entry name" value="NADPH-DEPENDENT ALDEHYDE REDUCTASE 1, CHLOROPLASTIC"/>
    <property type="match status" value="1"/>
</dbReference>